<keyword evidence="1" id="KW-0472">Membrane</keyword>
<feature type="transmembrane region" description="Helical" evidence="1">
    <location>
        <begin position="272"/>
        <end position="295"/>
    </location>
</feature>
<evidence type="ECO:0000259" key="2">
    <source>
        <dbReference type="Pfam" id="PF01569"/>
    </source>
</evidence>
<dbReference type="CDD" id="cd01610">
    <property type="entry name" value="PAP2_like"/>
    <property type="match status" value="1"/>
</dbReference>
<dbReference type="EMBL" id="RJKM01000001">
    <property type="protein sequence ID" value="ROP41935.1"/>
    <property type="molecule type" value="Genomic_DNA"/>
</dbReference>
<proteinExistence type="predicted"/>
<reference evidence="3 4" key="1">
    <citation type="submission" date="2018-11" db="EMBL/GenBank/DDBJ databases">
        <title>Sequencing the genomes of 1000 actinobacteria strains.</title>
        <authorList>
            <person name="Klenk H.-P."/>
        </authorList>
    </citation>
    <scope>NUCLEOTIDE SEQUENCE [LARGE SCALE GENOMIC DNA]</scope>
    <source>
        <strain evidence="3 4">DSM 44231</strain>
    </source>
</reference>
<feature type="domain" description="Phosphatidic acid phosphatase type 2/haloperoxidase" evidence="2">
    <location>
        <begin position="103"/>
        <end position="214"/>
    </location>
</feature>
<accession>A0A3N1HHH0</accession>
<evidence type="ECO:0000313" key="4">
    <source>
        <dbReference type="Proteomes" id="UP000268727"/>
    </source>
</evidence>
<feature type="transmembrane region" description="Helical" evidence="1">
    <location>
        <begin position="166"/>
        <end position="183"/>
    </location>
</feature>
<sequence>MASEEESDRRPEQVAAPIRSRRWAVIAVAAFGVAALVYVLAVWTATGQALENAALRGADQVDSAEAGEAWRALDEITVYSLAVAVALIALVGVLRRRWDLAAAAVGVVVLGQVVVQGLKRFVLVRPPLVEVTGDYTHNSLPSGHTAIAMTVLFAAVIVAPHRWRGVVMLLLLPWAVGIGQYTLTAKWHRLSDTLAADAIALALAALASWWLVRRGALHRYEGRRRVGRAVIGAIAAMSAVVGLVLGGVLWGVPLARAGLAGAVRDHDYEWDVHLGAGSFASAGSLIAALVFLASWRRLAT</sequence>
<dbReference type="Proteomes" id="UP000268727">
    <property type="component" value="Unassembled WGS sequence"/>
</dbReference>
<name>A0A3N1HHH0_9PSEU</name>
<feature type="transmembrane region" description="Helical" evidence="1">
    <location>
        <begin position="23"/>
        <end position="45"/>
    </location>
</feature>
<dbReference type="SUPFAM" id="SSF48317">
    <property type="entry name" value="Acid phosphatase/Vanadium-dependent haloperoxidase"/>
    <property type="match status" value="1"/>
</dbReference>
<evidence type="ECO:0000313" key="3">
    <source>
        <dbReference type="EMBL" id="ROP41935.1"/>
    </source>
</evidence>
<feature type="transmembrane region" description="Helical" evidence="1">
    <location>
        <begin position="76"/>
        <end position="94"/>
    </location>
</feature>
<dbReference type="Gene3D" id="1.20.144.10">
    <property type="entry name" value="Phosphatidic acid phosphatase type 2/haloperoxidase"/>
    <property type="match status" value="1"/>
</dbReference>
<feature type="transmembrane region" description="Helical" evidence="1">
    <location>
        <begin position="101"/>
        <end position="122"/>
    </location>
</feature>
<keyword evidence="1" id="KW-0812">Transmembrane</keyword>
<evidence type="ECO:0000256" key="1">
    <source>
        <dbReference type="SAM" id="Phobius"/>
    </source>
</evidence>
<dbReference type="InterPro" id="IPR000326">
    <property type="entry name" value="PAP2/HPO"/>
</dbReference>
<dbReference type="RefSeq" id="WP_123748558.1">
    <property type="nucleotide sequence ID" value="NZ_RJKM01000001.1"/>
</dbReference>
<feature type="transmembrane region" description="Helical" evidence="1">
    <location>
        <begin position="195"/>
        <end position="212"/>
    </location>
</feature>
<keyword evidence="4" id="KW-1185">Reference proteome</keyword>
<organism evidence="3 4">
    <name type="scientific">Saccharothrix texasensis</name>
    <dbReference type="NCBI Taxonomy" id="103734"/>
    <lineage>
        <taxon>Bacteria</taxon>
        <taxon>Bacillati</taxon>
        <taxon>Actinomycetota</taxon>
        <taxon>Actinomycetes</taxon>
        <taxon>Pseudonocardiales</taxon>
        <taxon>Pseudonocardiaceae</taxon>
        <taxon>Saccharothrix</taxon>
    </lineage>
</organism>
<dbReference type="AlphaFoldDB" id="A0A3N1HHH0"/>
<dbReference type="Pfam" id="PF01569">
    <property type="entry name" value="PAP2"/>
    <property type="match status" value="1"/>
</dbReference>
<gene>
    <name evidence="3" type="ORF">EDD40_7421</name>
</gene>
<protein>
    <submittedName>
        <fullName evidence="3">PAP2 superfamily protein</fullName>
    </submittedName>
</protein>
<dbReference type="InterPro" id="IPR036938">
    <property type="entry name" value="PAP2/HPO_sf"/>
</dbReference>
<keyword evidence="1" id="KW-1133">Transmembrane helix</keyword>
<comment type="caution">
    <text evidence="3">The sequence shown here is derived from an EMBL/GenBank/DDBJ whole genome shotgun (WGS) entry which is preliminary data.</text>
</comment>
<feature type="transmembrane region" description="Helical" evidence="1">
    <location>
        <begin position="233"/>
        <end position="252"/>
    </location>
</feature>
<feature type="transmembrane region" description="Helical" evidence="1">
    <location>
        <begin position="142"/>
        <end position="159"/>
    </location>
</feature>
<dbReference type="OrthoDB" id="3240395at2"/>